<accession>J9EJ80</accession>
<dbReference type="InterPro" id="IPR001283">
    <property type="entry name" value="CRISP-related"/>
</dbReference>
<dbReference type="Gene3D" id="3.40.33.10">
    <property type="entry name" value="CAP"/>
    <property type="match status" value="1"/>
</dbReference>
<dbReference type="EMBL" id="ADBV01008269">
    <property type="protein sequence ID" value="EJW77047.1"/>
    <property type="molecule type" value="Genomic_DNA"/>
</dbReference>
<name>J9EJ80_WUCBA</name>
<dbReference type="InterPro" id="IPR035940">
    <property type="entry name" value="CAP_sf"/>
</dbReference>
<dbReference type="AlphaFoldDB" id="J9EJ80"/>
<dbReference type="Pfam" id="PF00188">
    <property type="entry name" value="CAP"/>
    <property type="match status" value="1"/>
</dbReference>
<dbReference type="InterPro" id="IPR014044">
    <property type="entry name" value="CAP_dom"/>
</dbReference>
<protein>
    <submittedName>
        <fullName evidence="2">Activation-associated secreted protein-1</fullName>
    </submittedName>
</protein>
<evidence type="ECO:0000259" key="1">
    <source>
        <dbReference type="SMART" id="SM00198"/>
    </source>
</evidence>
<organism evidence="2 3">
    <name type="scientific">Wuchereria bancrofti</name>
    <dbReference type="NCBI Taxonomy" id="6293"/>
    <lineage>
        <taxon>Eukaryota</taxon>
        <taxon>Metazoa</taxon>
        <taxon>Ecdysozoa</taxon>
        <taxon>Nematoda</taxon>
        <taxon>Chromadorea</taxon>
        <taxon>Rhabditida</taxon>
        <taxon>Spirurina</taxon>
        <taxon>Spiruromorpha</taxon>
        <taxon>Filarioidea</taxon>
        <taxon>Onchocercidae</taxon>
        <taxon>Wuchereria</taxon>
    </lineage>
</organism>
<dbReference type="SMART" id="SM00198">
    <property type="entry name" value="SCP"/>
    <property type="match status" value="1"/>
</dbReference>
<dbReference type="SUPFAM" id="SSF55797">
    <property type="entry name" value="PR-1-like"/>
    <property type="match status" value="1"/>
</dbReference>
<comment type="caution">
    <text evidence="2">The sequence shown here is derived from an EMBL/GenBank/DDBJ whole genome shotgun (WGS) entry which is preliminary data.</text>
</comment>
<dbReference type="Proteomes" id="UP000004810">
    <property type="component" value="Unassembled WGS sequence"/>
</dbReference>
<evidence type="ECO:0000313" key="3">
    <source>
        <dbReference type="Proteomes" id="UP000004810"/>
    </source>
</evidence>
<sequence>MELSVRKFCAKMGKSVRLWTLTEKIKDKEPVKISTLTELKNTAGTNAGESWWSELPQLYTDNPSNRLTPEVYRQGASHFTQMAWGKTHEIGCGIATTCEGGRLLITVCHYSPRGNWLKHLIYELGEPCKKDSDCDTEKCSKESGLCEK</sequence>
<dbReference type="PRINTS" id="PR00837">
    <property type="entry name" value="V5TPXLIKE"/>
</dbReference>
<feature type="domain" description="SCP" evidence="1">
    <location>
        <begin position="4"/>
        <end position="118"/>
    </location>
</feature>
<dbReference type="CDD" id="cd05380">
    <property type="entry name" value="CAP_euk"/>
    <property type="match status" value="1"/>
</dbReference>
<proteinExistence type="predicted"/>
<reference evidence="3" key="1">
    <citation type="submission" date="2012-08" db="EMBL/GenBank/DDBJ databases">
        <title>The Genome Sequence of Wuchereria bancrofti.</title>
        <authorList>
            <person name="Nutman T.B."/>
            <person name="Fink D.L."/>
            <person name="Russ C."/>
            <person name="Young S."/>
            <person name="Zeng Q."/>
            <person name="Koehrsen M."/>
            <person name="Alvarado L."/>
            <person name="Berlin A."/>
            <person name="Chapman S.B."/>
            <person name="Chen Z."/>
            <person name="Freedman E."/>
            <person name="Gellesch M."/>
            <person name="Goldberg J."/>
            <person name="Griggs A."/>
            <person name="Gujja S."/>
            <person name="Heilman E.R."/>
            <person name="Heiman D."/>
            <person name="Hepburn T."/>
            <person name="Howarth C."/>
            <person name="Jen D."/>
            <person name="Larson L."/>
            <person name="Lewis B."/>
            <person name="Mehta T."/>
            <person name="Park D."/>
            <person name="Pearson M."/>
            <person name="Roberts A."/>
            <person name="Saif S."/>
            <person name="Shea T."/>
            <person name="Shenoy N."/>
            <person name="Sisk P."/>
            <person name="Stolte C."/>
            <person name="Sykes S."/>
            <person name="Walk T."/>
            <person name="White J."/>
            <person name="Yandava C."/>
            <person name="Haas B."/>
            <person name="Henn M.R."/>
            <person name="Nusbaum C."/>
            <person name="Birren B."/>
        </authorList>
    </citation>
    <scope>NUCLEOTIDE SEQUENCE [LARGE SCALE GENOMIC DNA]</scope>
    <source>
        <strain evidence="3">NA</strain>
    </source>
</reference>
<dbReference type="PANTHER" id="PTHR10334">
    <property type="entry name" value="CYSTEINE-RICH SECRETORY PROTEIN-RELATED"/>
    <property type="match status" value="1"/>
</dbReference>
<evidence type="ECO:0000313" key="2">
    <source>
        <dbReference type="EMBL" id="EJW77047.1"/>
    </source>
</evidence>
<gene>
    <name evidence="2" type="ORF">WUBG_12045</name>
</gene>